<dbReference type="eggNOG" id="COG3299">
    <property type="taxonomic scope" value="Bacteria"/>
</dbReference>
<protein>
    <recommendedName>
        <fullName evidence="3">Baseplate assembly protein</fullName>
    </recommendedName>
</protein>
<dbReference type="AlphaFoldDB" id="A0A1I7BHM7"/>
<sequence length="397" mass="43952">MAELAPPKLIFDGGCPDCGERVASLPLPIPGAEDDFDWATRDYDSFRLFMMQELASRFPERRRWTPADMEVVIVELLAAALDRASHAIDRVQGERFLDSARRPESVRRLLKLIGYDATLRLDPALLADRPEPDAARKVEGFWRDNPGAMEQARAAGPRLIAEQNRMVTLSDHSDVLEGHPLVALARARLVWTGAWQTILVSVLLEDDIALDQPLHSGAATPVPDGLRRELWDAVTVYHTDRRLPLPPVNETLTGRRILRGLIEDYRMIGTEVFLEPAKPAAITITLSIRAKPGYFRSELKQALAQVFSADQGGFFETGRLDFGQALYASDVIESAMAVEGVAVACLNLFRRVGKGFQDQSGDGVITVEPDEFIECRSERARPENGMLRIVVNGGEAG</sequence>
<dbReference type="EMBL" id="FPAW01000010">
    <property type="protein sequence ID" value="SFT86674.1"/>
    <property type="molecule type" value="Genomic_DNA"/>
</dbReference>
<evidence type="ECO:0000313" key="1">
    <source>
        <dbReference type="EMBL" id="SFT86674.1"/>
    </source>
</evidence>
<accession>A0A1I7BHM7</accession>
<dbReference type="RefSeq" id="WP_027264225.1">
    <property type="nucleotide sequence ID" value="NZ_FPAW01000010.1"/>
</dbReference>
<dbReference type="STRING" id="999627.SAMN05216236_11063"/>
<dbReference type="OrthoDB" id="9796131at2"/>
<evidence type="ECO:0000313" key="2">
    <source>
        <dbReference type="Proteomes" id="UP000182466"/>
    </source>
</evidence>
<proteinExistence type="predicted"/>
<reference evidence="1 2" key="1">
    <citation type="submission" date="2016-10" db="EMBL/GenBank/DDBJ databases">
        <authorList>
            <person name="de Groot N.N."/>
        </authorList>
    </citation>
    <scope>NUCLEOTIDE SEQUENCE [LARGE SCALE GENOMIC DNA]</scope>
    <source>
        <strain evidence="1 2">CGMCC 1.10959</strain>
    </source>
</reference>
<evidence type="ECO:0008006" key="3">
    <source>
        <dbReference type="Google" id="ProtNLM"/>
    </source>
</evidence>
<dbReference type="Proteomes" id="UP000182466">
    <property type="component" value="Unassembled WGS sequence"/>
</dbReference>
<gene>
    <name evidence="1" type="ORF">SAMN05216236_11063</name>
</gene>
<name>A0A1I7BHM7_9RHOB</name>
<keyword evidence="2" id="KW-1185">Reference proteome</keyword>
<organism evidence="1 2">
    <name type="scientific">Sedimentitalea nanhaiensis</name>
    <dbReference type="NCBI Taxonomy" id="999627"/>
    <lineage>
        <taxon>Bacteria</taxon>
        <taxon>Pseudomonadati</taxon>
        <taxon>Pseudomonadota</taxon>
        <taxon>Alphaproteobacteria</taxon>
        <taxon>Rhodobacterales</taxon>
        <taxon>Paracoccaceae</taxon>
        <taxon>Sedimentitalea</taxon>
    </lineage>
</organism>